<feature type="region of interest" description="Disordered" evidence="1">
    <location>
        <begin position="118"/>
        <end position="270"/>
    </location>
</feature>
<feature type="compositionally biased region" description="Basic and acidic residues" evidence="1">
    <location>
        <begin position="219"/>
        <end position="231"/>
    </location>
</feature>
<name>A0A6A5SM89_9PLEO</name>
<organism evidence="2 3">
    <name type="scientific">Clathrospora elynae</name>
    <dbReference type="NCBI Taxonomy" id="706981"/>
    <lineage>
        <taxon>Eukaryota</taxon>
        <taxon>Fungi</taxon>
        <taxon>Dikarya</taxon>
        <taxon>Ascomycota</taxon>
        <taxon>Pezizomycotina</taxon>
        <taxon>Dothideomycetes</taxon>
        <taxon>Pleosporomycetidae</taxon>
        <taxon>Pleosporales</taxon>
        <taxon>Diademaceae</taxon>
        <taxon>Clathrospora</taxon>
    </lineage>
</organism>
<gene>
    <name evidence="2" type="ORF">EJ02DRAFT_454869</name>
</gene>
<proteinExistence type="predicted"/>
<dbReference type="AlphaFoldDB" id="A0A6A5SM89"/>
<dbReference type="EMBL" id="ML976043">
    <property type="protein sequence ID" value="KAF1941751.1"/>
    <property type="molecule type" value="Genomic_DNA"/>
</dbReference>
<evidence type="ECO:0000313" key="3">
    <source>
        <dbReference type="Proteomes" id="UP000800038"/>
    </source>
</evidence>
<feature type="compositionally biased region" description="Basic and acidic residues" evidence="1">
    <location>
        <begin position="128"/>
        <end position="157"/>
    </location>
</feature>
<feature type="non-terminal residue" evidence="2">
    <location>
        <position position="270"/>
    </location>
</feature>
<dbReference type="OrthoDB" id="3797698at2759"/>
<evidence type="ECO:0000313" key="2">
    <source>
        <dbReference type="EMBL" id="KAF1941751.1"/>
    </source>
</evidence>
<feature type="compositionally biased region" description="Basic residues" evidence="1">
    <location>
        <begin position="258"/>
        <end position="270"/>
    </location>
</feature>
<protein>
    <submittedName>
        <fullName evidence="2">Uncharacterized protein</fullName>
    </submittedName>
</protein>
<evidence type="ECO:0000256" key="1">
    <source>
        <dbReference type="SAM" id="MobiDB-lite"/>
    </source>
</evidence>
<dbReference type="Proteomes" id="UP000800038">
    <property type="component" value="Unassembled WGS sequence"/>
</dbReference>
<reference evidence="2" key="1">
    <citation type="journal article" date="2020" name="Stud. Mycol.">
        <title>101 Dothideomycetes genomes: a test case for predicting lifestyles and emergence of pathogens.</title>
        <authorList>
            <person name="Haridas S."/>
            <person name="Albert R."/>
            <person name="Binder M."/>
            <person name="Bloem J."/>
            <person name="Labutti K."/>
            <person name="Salamov A."/>
            <person name="Andreopoulos B."/>
            <person name="Baker S."/>
            <person name="Barry K."/>
            <person name="Bills G."/>
            <person name="Bluhm B."/>
            <person name="Cannon C."/>
            <person name="Castanera R."/>
            <person name="Culley D."/>
            <person name="Daum C."/>
            <person name="Ezra D."/>
            <person name="Gonzalez J."/>
            <person name="Henrissat B."/>
            <person name="Kuo A."/>
            <person name="Liang C."/>
            <person name="Lipzen A."/>
            <person name="Lutzoni F."/>
            <person name="Magnuson J."/>
            <person name="Mondo S."/>
            <person name="Nolan M."/>
            <person name="Ohm R."/>
            <person name="Pangilinan J."/>
            <person name="Park H.-J."/>
            <person name="Ramirez L."/>
            <person name="Alfaro M."/>
            <person name="Sun H."/>
            <person name="Tritt A."/>
            <person name="Yoshinaga Y."/>
            <person name="Zwiers L.-H."/>
            <person name="Turgeon B."/>
            <person name="Goodwin S."/>
            <person name="Spatafora J."/>
            <person name="Crous P."/>
            <person name="Grigoriev I."/>
        </authorList>
    </citation>
    <scope>NUCLEOTIDE SEQUENCE</scope>
    <source>
        <strain evidence="2">CBS 161.51</strain>
    </source>
</reference>
<accession>A0A6A5SM89</accession>
<feature type="compositionally biased region" description="Basic and acidic residues" evidence="1">
    <location>
        <begin position="166"/>
        <end position="197"/>
    </location>
</feature>
<keyword evidence="3" id="KW-1185">Reference proteome</keyword>
<sequence>MKRDTILKSFQATGVWPMDAEVVLQRFNNHTSEQDKALEIGQHGDGDSWIHLRKLFDAAVADKAKVEAKQLSAAVHSLQTNNDILHTEIDGLRSALLTKKKHNTRSYTMDLHQNEQDTGGAVFWSPKKLRDARARKATKRDKAQREKLQKREAREAKAAASFLKKQHAEEAKAERQRLKEHRAVAKKAAAEERDAARARKKQQQQATTSQKSHNRPNKRTREASHKADKIPAKRRRVAAPRSQPEAAPAPPPAPPKSTRTRSIRAPKKYS</sequence>